<keyword evidence="2" id="KW-1185">Reference proteome</keyword>
<accession>A0ACD5BJY3</accession>
<evidence type="ECO:0000313" key="1">
    <source>
        <dbReference type="EMBL" id="WYW19585.1"/>
    </source>
</evidence>
<organism evidence="1 2">
    <name type="scientific">Amycolatopsis coloradensis</name>
    <dbReference type="NCBI Taxonomy" id="76021"/>
    <lineage>
        <taxon>Bacteria</taxon>
        <taxon>Bacillati</taxon>
        <taxon>Actinomycetota</taxon>
        <taxon>Actinomycetes</taxon>
        <taxon>Pseudonocardiales</taxon>
        <taxon>Pseudonocardiaceae</taxon>
        <taxon>Amycolatopsis</taxon>
    </lineage>
</organism>
<protein>
    <submittedName>
        <fullName evidence="1">LLM class flavin-dependent oxidoreductase</fullName>
        <ecNumber evidence="1">1.-.-.-</ecNumber>
    </submittedName>
</protein>
<reference evidence="1" key="1">
    <citation type="submission" date="2023-10" db="EMBL/GenBank/DDBJ databases">
        <title>Whole genome sequencing of actinobacterial strain Amycolatopsis sp. (BCA-696) identifies the underlying plant growth-promoting genes.</title>
        <authorList>
            <person name="Gandham P."/>
            <person name="Vadla N."/>
            <person name="Saji A."/>
            <person name="Srinivas V."/>
            <person name="Ruperao P."/>
            <person name="Selvanayagam S."/>
            <person name="Saxena R.K."/>
            <person name="Rathore A."/>
            <person name="Gopalakrishnan S."/>
            <person name="Thakur V."/>
        </authorList>
    </citation>
    <scope>NUCLEOTIDE SEQUENCE</scope>
    <source>
        <strain evidence="1">BCA-696</strain>
    </source>
</reference>
<evidence type="ECO:0000313" key="2">
    <source>
        <dbReference type="Proteomes" id="UP001456344"/>
    </source>
</evidence>
<dbReference type="EMBL" id="CP150484">
    <property type="protein sequence ID" value="WYW19585.1"/>
    <property type="molecule type" value="Genomic_DNA"/>
</dbReference>
<name>A0ACD5BJY3_9PSEU</name>
<proteinExistence type="predicted"/>
<dbReference type="EC" id="1.-.-.-" evidence="1"/>
<gene>
    <name evidence="1" type="ORF">LCL61_28975</name>
</gene>
<dbReference type="Proteomes" id="UP001456344">
    <property type="component" value="Chromosome"/>
</dbReference>
<sequence>MKLGVNIAPNGAPAVASAAERLGYDVAFVPEGYRTDAISVLGMLAGRTERIGLAAGVLQIPARSAVMTAMTASTLETLAPGRVRLGLGISNAHISEGWHGVRFDRPLRRTREYIEIVRLALNDEPVRYRGELNELPLPDARGEPFRQFGSAHAAAVPIYLAAIGPRSLELAGEVADGWFGVFCSPDRITESLPHIRSGRDKAGLRDKGFEVAPSVPVVVGRSPDEAADAVRHYIARFVSLGSKEHSFYHSLMKTMGYPNEADEVHDRYGAGDHAGAAAAVPFGFIDATALLGPRERIAEKMTAYAEAGVTTLALSPFARAIEEQQFILRVAAEALDRAGLA</sequence>
<keyword evidence="1" id="KW-0560">Oxidoreductase</keyword>